<dbReference type="PANTHER" id="PTHR33376">
    <property type="match status" value="1"/>
</dbReference>
<feature type="chain" id="PRO_5031483014" evidence="4">
    <location>
        <begin position="26"/>
        <end position="341"/>
    </location>
</feature>
<comment type="caution">
    <text evidence="5">The sequence shown here is derived from an EMBL/GenBank/DDBJ whole genome shotgun (WGS) entry which is preliminary data.</text>
</comment>
<dbReference type="PANTHER" id="PTHR33376:SF7">
    <property type="entry name" value="C4-DICARBOXYLATE-BINDING PROTEIN DCTB"/>
    <property type="match status" value="1"/>
</dbReference>
<evidence type="ECO:0000256" key="4">
    <source>
        <dbReference type="SAM" id="SignalP"/>
    </source>
</evidence>
<dbReference type="GO" id="GO:0055085">
    <property type="term" value="P:transmembrane transport"/>
    <property type="evidence" value="ECO:0007669"/>
    <property type="project" value="InterPro"/>
</dbReference>
<dbReference type="EMBL" id="JACBYR010000001">
    <property type="protein sequence ID" value="NYE83002.1"/>
    <property type="molecule type" value="Genomic_DNA"/>
</dbReference>
<evidence type="ECO:0000313" key="5">
    <source>
        <dbReference type="EMBL" id="NYE83002.1"/>
    </source>
</evidence>
<feature type="signal peptide" evidence="4">
    <location>
        <begin position="1"/>
        <end position="25"/>
    </location>
</feature>
<keyword evidence="2" id="KW-0813">Transport</keyword>
<dbReference type="AlphaFoldDB" id="A0A7Y9ITY0"/>
<dbReference type="Gene3D" id="3.40.190.170">
    <property type="entry name" value="Bacterial extracellular solute-binding protein, family 7"/>
    <property type="match status" value="1"/>
</dbReference>
<accession>A0A7Y9ITY0</accession>
<evidence type="ECO:0000256" key="1">
    <source>
        <dbReference type="ARBA" id="ARBA00009023"/>
    </source>
</evidence>
<evidence type="ECO:0000256" key="2">
    <source>
        <dbReference type="ARBA" id="ARBA00022448"/>
    </source>
</evidence>
<keyword evidence="3 4" id="KW-0732">Signal</keyword>
<dbReference type="InterPro" id="IPR018389">
    <property type="entry name" value="DctP_fam"/>
</dbReference>
<keyword evidence="6" id="KW-1185">Reference proteome</keyword>
<dbReference type="RefSeq" id="WP_179586325.1">
    <property type="nucleotide sequence ID" value="NZ_JACBYR010000001.1"/>
</dbReference>
<evidence type="ECO:0000313" key="6">
    <source>
        <dbReference type="Proteomes" id="UP000542125"/>
    </source>
</evidence>
<dbReference type="CDD" id="cd13603">
    <property type="entry name" value="PBP2_TRAP_Siap_TeaA_like"/>
    <property type="match status" value="1"/>
</dbReference>
<comment type="similarity">
    <text evidence="1">Belongs to the bacterial solute-binding protein 7 family.</text>
</comment>
<evidence type="ECO:0000256" key="3">
    <source>
        <dbReference type="ARBA" id="ARBA00022729"/>
    </source>
</evidence>
<proteinExistence type="inferred from homology"/>
<name>A0A7Y9ITY0_9BURK</name>
<dbReference type="SUPFAM" id="SSF53850">
    <property type="entry name" value="Periplasmic binding protein-like II"/>
    <property type="match status" value="1"/>
</dbReference>
<organism evidence="5 6">
    <name type="scientific">Pigmentiphaga litoralis</name>
    <dbReference type="NCBI Taxonomy" id="516702"/>
    <lineage>
        <taxon>Bacteria</taxon>
        <taxon>Pseudomonadati</taxon>
        <taxon>Pseudomonadota</taxon>
        <taxon>Betaproteobacteria</taxon>
        <taxon>Burkholderiales</taxon>
        <taxon>Alcaligenaceae</taxon>
        <taxon>Pigmentiphaga</taxon>
    </lineage>
</organism>
<dbReference type="Pfam" id="PF03480">
    <property type="entry name" value="DctP"/>
    <property type="match status" value="1"/>
</dbReference>
<reference evidence="5 6" key="1">
    <citation type="submission" date="2020-07" db="EMBL/GenBank/DDBJ databases">
        <title>Genomic Encyclopedia of Type Strains, Phase IV (KMG-V): Genome sequencing to study the core and pangenomes of soil and plant-associated prokaryotes.</title>
        <authorList>
            <person name="Whitman W."/>
        </authorList>
    </citation>
    <scope>NUCLEOTIDE SEQUENCE [LARGE SCALE GENOMIC DNA]</scope>
    <source>
        <strain evidence="5 6">SAS40</strain>
    </source>
</reference>
<gene>
    <name evidence="5" type="ORF">FHW18_002273</name>
</gene>
<protein>
    <submittedName>
        <fullName evidence="5">TRAP-type C4-dicarboxylate transport system substrate-binding protein</fullName>
    </submittedName>
</protein>
<dbReference type="InterPro" id="IPR038404">
    <property type="entry name" value="TRAP_DctP_sf"/>
</dbReference>
<dbReference type="NCBIfam" id="NF037995">
    <property type="entry name" value="TRAP_S1"/>
    <property type="match status" value="1"/>
</dbReference>
<sequence length="341" mass="37187">MSLHRIGRRAIVFSAISLLSTLAPASWVQAQSGPIVMKVGTATINDVQHEWMKRFADFVAKDGEGKIKVEIYPASQLGAIPRMIEGTQFGSIQAFVGPPEFLSGVDSRYEILSSPGLFTNLDHANKTLQDPAFNQAFLNIGKSKGLKGIGLFVNGPSVINTRQKAHKLADLQRLKIRVLASPVQMEQIRKMGATPVPMALSEVLPALQQGTIDGVMSVLPVLAAFRYYDAARYMLETDHSIVSVVSVVNTEWFDKLTPPLQKVVVDAGQRASREVYPWAVDFIVKQRALWTANGGEVARLDPAEQAALLASLAPIGKEVASRKANQKALYDVLVDAAQRSR</sequence>
<dbReference type="Proteomes" id="UP000542125">
    <property type="component" value="Unassembled WGS sequence"/>
</dbReference>